<evidence type="ECO:0000256" key="2">
    <source>
        <dbReference type="ARBA" id="ARBA00023157"/>
    </source>
</evidence>
<feature type="chain" id="PRO_5036022064" evidence="4">
    <location>
        <begin position="24"/>
        <end position="132"/>
    </location>
</feature>
<evidence type="ECO:0000256" key="3">
    <source>
        <dbReference type="PROSITE-ProRule" id="PRU01005"/>
    </source>
</evidence>
<keyword evidence="2 3" id="KW-1015">Disulfide bond</keyword>
<dbReference type="AlphaFoldDB" id="A0A1I7S5G3"/>
<evidence type="ECO:0000256" key="4">
    <source>
        <dbReference type="SAM" id="SignalP"/>
    </source>
</evidence>
<dbReference type="SMART" id="SM00254">
    <property type="entry name" value="ShKT"/>
    <property type="match status" value="2"/>
</dbReference>
<dbReference type="Pfam" id="PF01549">
    <property type="entry name" value="ShK"/>
    <property type="match status" value="2"/>
</dbReference>
<dbReference type="InterPro" id="IPR003582">
    <property type="entry name" value="ShKT_dom"/>
</dbReference>
<dbReference type="PANTHER" id="PTHR21724">
    <property type="entry name" value="SHKT DOMAIN-CONTAINING PROTEIN"/>
    <property type="match status" value="1"/>
</dbReference>
<name>A0A1I7S5G3_BURXY</name>
<accession>A0A1I7S5G3</accession>
<gene>
    <name evidence="6" type="ORF">BXYJ_LOCUS10065</name>
</gene>
<dbReference type="Gene3D" id="1.10.10.1870">
    <property type="entry name" value="ShTK domain-like"/>
    <property type="match status" value="1"/>
</dbReference>
<evidence type="ECO:0000313" key="6">
    <source>
        <dbReference type="EMBL" id="CAD5227669.1"/>
    </source>
</evidence>
<dbReference type="EMBL" id="CAJFDI010000004">
    <property type="protein sequence ID" value="CAD5227669.1"/>
    <property type="molecule type" value="Genomic_DNA"/>
</dbReference>
<evidence type="ECO:0000313" key="7">
    <source>
        <dbReference type="Proteomes" id="UP000095284"/>
    </source>
</evidence>
<dbReference type="PANTHER" id="PTHR21724:SF109">
    <property type="entry name" value="SHKT DOMAIN-CONTAINING PROTEIN"/>
    <property type="match status" value="1"/>
</dbReference>
<reference evidence="6" key="2">
    <citation type="submission" date="2020-09" db="EMBL/GenBank/DDBJ databases">
        <authorList>
            <person name="Kikuchi T."/>
        </authorList>
    </citation>
    <scope>NUCLEOTIDE SEQUENCE</scope>
    <source>
        <strain evidence="6">Ka4C1</strain>
    </source>
</reference>
<dbReference type="OrthoDB" id="5832750at2759"/>
<keyword evidence="1 4" id="KW-0732">Signal</keyword>
<keyword evidence="8" id="KW-1185">Reference proteome</keyword>
<protein>
    <submittedName>
        <fullName evidence="6">(pine wood nematode) hypothetical protein</fullName>
    </submittedName>
</protein>
<feature type="disulfide bond" evidence="3">
    <location>
        <begin position="49"/>
        <end position="83"/>
    </location>
</feature>
<feature type="signal peptide" evidence="4">
    <location>
        <begin position="1"/>
        <end position="23"/>
    </location>
</feature>
<comment type="caution">
    <text evidence="3">Lacks conserved residue(s) required for the propagation of feature annotation.</text>
</comment>
<reference evidence="9" key="1">
    <citation type="submission" date="2016-11" db="UniProtKB">
        <authorList>
            <consortium name="WormBaseParasite"/>
        </authorList>
    </citation>
    <scope>IDENTIFICATION</scope>
</reference>
<feature type="domain" description="ShKT" evidence="5">
    <location>
        <begin position="86"/>
        <end position="123"/>
    </location>
</feature>
<dbReference type="Proteomes" id="UP000582659">
    <property type="component" value="Unassembled WGS sequence"/>
</dbReference>
<dbReference type="PROSITE" id="PS51670">
    <property type="entry name" value="SHKT"/>
    <property type="match status" value="2"/>
</dbReference>
<dbReference type="Gene3D" id="1.10.10.1940">
    <property type="match status" value="1"/>
</dbReference>
<evidence type="ECO:0000259" key="5">
    <source>
        <dbReference type="PROSITE" id="PS51670"/>
    </source>
</evidence>
<evidence type="ECO:0000313" key="9">
    <source>
        <dbReference type="WBParaSite" id="BXY_0824800.1"/>
    </source>
</evidence>
<dbReference type="Proteomes" id="UP000095284">
    <property type="component" value="Unplaced"/>
</dbReference>
<proteinExistence type="predicted"/>
<feature type="domain" description="ShKT" evidence="5">
    <location>
        <begin position="49"/>
        <end position="83"/>
    </location>
</feature>
<dbReference type="WBParaSite" id="BXY_0824800.1">
    <property type="protein sequence ID" value="BXY_0824800.1"/>
    <property type="gene ID" value="BXY_0824800"/>
</dbReference>
<dbReference type="EMBL" id="CAJFCV020000004">
    <property type="protein sequence ID" value="CAG9118055.1"/>
    <property type="molecule type" value="Genomic_DNA"/>
</dbReference>
<evidence type="ECO:0000313" key="8">
    <source>
        <dbReference type="Proteomes" id="UP000659654"/>
    </source>
</evidence>
<evidence type="ECO:0000256" key="1">
    <source>
        <dbReference type="ARBA" id="ARBA00022729"/>
    </source>
</evidence>
<dbReference type="FunFam" id="1.10.10.1940:FF:000002">
    <property type="entry name" value="PHAryngeal gland Toxin-related"/>
    <property type="match status" value="1"/>
</dbReference>
<organism evidence="7 9">
    <name type="scientific">Bursaphelenchus xylophilus</name>
    <name type="common">Pinewood nematode worm</name>
    <name type="synonym">Aphelenchoides xylophilus</name>
    <dbReference type="NCBI Taxonomy" id="6326"/>
    <lineage>
        <taxon>Eukaryota</taxon>
        <taxon>Metazoa</taxon>
        <taxon>Ecdysozoa</taxon>
        <taxon>Nematoda</taxon>
        <taxon>Chromadorea</taxon>
        <taxon>Rhabditida</taxon>
        <taxon>Tylenchina</taxon>
        <taxon>Tylenchomorpha</taxon>
        <taxon>Aphelenchoidea</taxon>
        <taxon>Aphelenchoididae</taxon>
        <taxon>Bursaphelenchus</taxon>
    </lineage>
</organism>
<dbReference type="Proteomes" id="UP000659654">
    <property type="component" value="Unassembled WGS sequence"/>
</dbReference>
<sequence length="132" mass="13612">MSSLRLPVFVTFVLLCKIYWADAASSSSTAASTASGAAAASGATSGGSCADVALNCPMLSKLCNNPTYVVILTEQCPKTCGICTSCKDSRESCGTWKNNGFCESAYYTQEQKRQFCANSCDLCGAAATPAAG</sequence>